<gene>
    <name evidence="2" type="ORF">LtaPh_1204600</name>
</gene>
<feature type="compositionally biased region" description="Polar residues" evidence="1">
    <location>
        <begin position="1131"/>
        <end position="1144"/>
    </location>
</feature>
<dbReference type="AlphaFoldDB" id="A0A640KC70"/>
<proteinExistence type="predicted"/>
<feature type="region of interest" description="Disordered" evidence="1">
    <location>
        <begin position="1120"/>
        <end position="1157"/>
    </location>
</feature>
<accession>A0A640KC70</accession>
<feature type="region of interest" description="Disordered" evidence="1">
    <location>
        <begin position="743"/>
        <end position="774"/>
    </location>
</feature>
<dbReference type="Proteomes" id="UP000419144">
    <property type="component" value="Unassembled WGS sequence"/>
</dbReference>
<feature type="region of interest" description="Disordered" evidence="1">
    <location>
        <begin position="1039"/>
        <end position="1103"/>
    </location>
</feature>
<dbReference type="VEuPathDB" id="TriTrypDB:LtaPh_1204600"/>
<keyword evidence="3" id="KW-1185">Reference proteome</keyword>
<feature type="compositionally biased region" description="Polar residues" evidence="1">
    <location>
        <begin position="1083"/>
        <end position="1093"/>
    </location>
</feature>
<evidence type="ECO:0000313" key="2">
    <source>
        <dbReference type="EMBL" id="GET86781.1"/>
    </source>
</evidence>
<feature type="compositionally biased region" description="Low complexity" evidence="1">
    <location>
        <begin position="66"/>
        <end position="93"/>
    </location>
</feature>
<comment type="caution">
    <text evidence="2">The sequence shown here is derived from an EMBL/GenBank/DDBJ whole genome shotgun (WGS) entry which is preliminary data.</text>
</comment>
<protein>
    <submittedName>
        <fullName evidence="2">Uncharacterized protein</fullName>
    </submittedName>
</protein>
<reference evidence="2" key="1">
    <citation type="submission" date="2019-11" db="EMBL/GenBank/DDBJ databases">
        <title>Leishmania tarentolae CDS.</title>
        <authorList>
            <person name="Goto Y."/>
            <person name="Yamagishi J."/>
        </authorList>
    </citation>
    <scope>NUCLEOTIDE SEQUENCE [LARGE SCALE GENOMIC DNA]</scope>
    <source>
        <strain evidence="2">Parrot Tar II</strain>
    </source>
</reference>
<organism evidence="2 3">
    <name type="scientific">Leishmania tarentolae</name>
    <name type="common">Sauroleishmania tarentolae</name>
    <dbReference type="NCBI Taxonomy" id="5689"/>
    <lineage>
        <taxon>Eukaryota</taxon>
        <taxon>Discoba</taxon>
        <taxon>Euglenozoa</taxon>
        <taxon>Kinetoplastea</taxon>
        <taxon>Metakinetoplastina</taxon>
        <taxon>Trypanosomatida</taxon>
        <taxon>Trypanosomatidae</taxon>
        <taxon>Leishmaniinae</taxon>
        <taxon>Leishmania</taxon>
        <taxon>lizard Leishmania</taxon>
    </lineage>
</organism>
<dbReference type="OrthoDB" id="266856at2759"/>
<feature type="region of interest" description="Disordered" evidence="1">
    <location>
        <begin position="126"/>
        <end position="146"/>
    </location>
</feature>
<feature type="compositionally biased region" description="Basic and acidic residues" evidence="1">
    <location>
        <begin position="751"/>
        <end position="774"/>
    </location>
</feature>
<feature type="compositionally biased region" description="Low complexity" evidence="1">
    <location>
        <begin position="24"/>
        <end position="44"/>
    </location>
</feature>
<sequence>MNQMPRSESSSSRFADMSAPAPNAASGAKGSAMSATAAARSIPARLPHRPISPSVSTLLQKRLPGSSTSVGSASSWRGKSTSTTNTTITTTTTRSAEAPEYPYDANTKGLEAYLPRLQAAAKRVSPVEPSIASNPHREGNTKYHPPPFSHLKASSVTGGAEPGVRAARLRNNHHTPPARGRAALGSSQQRMNMSFEMPVEERDNEDERQDRSPLRTLTSLPQRTQELCEDLIALDSLVEADEAFFSAQADMEDRIMKLLRSWREAALEGDSRGGSRRPSGVYAIPTASTPTASGTQLGDAVTNNNSGSGGGTQRVLQDFEETRERIALLKKLHEELTGMEEQHRDLQRRYVVEASPLSALAELCARLEEEEEEDLCTTGDKACHAERSENADGGAHRDNQLNARQYQESGLMRAGLAACRLLADRLRSRSMMIIDHLTDELLCMRSQVARHDWAALHPSTPLTRMDCVTPLHARDDSPISGTSINWYTSLFAPRGALAAVRRGCKDSTDLFASNGAYRFGEGAGGTHNHDNNESYHSKATATSTGTTEFFLLRVQVPVFTSATPPALVTSLSAAGTTTAEGATATTTGCTSRVSGDGLLSSSSAERMRRLSSGTTQVLSTTPPTTVSVVATPTRYAFVQLYECCREGLAAMLTRFCALRARRSKEAELLQQEQSVMDMYDPAADDLADRCAALLRYVAQLDEWAGEVLRMDQALHERVKLPLDAALQTYERVRNQLLEVLKQRSEDEEGRDNEHAAEAADAEQHNGEADDRSETHLPHERVCGENSEHLRALADDDGEGEAGGQRRIRGSIHDYQAHRATQSPETVPSSAAPPTALPRASAAFIGMLETLLQDQKAAGEALLATPTTFADGTSGNKRERGTSEYDGTDGGSNEEAPAPEQGASAAGGHKEDTSALAGLGVTPGVEPVNMPFTAHSHGKTSTVTAGKAHASEATNGQAGRPTEAVDAGHLAGRRRQRDNSEDESEDTLAHSALPHNAERTCAHAVDPTSTAVPPHEITVYISSTSGSELGEEFVEAVGVERSAAQSQGGIQRPTKMLGPEPDDSDGDDDVSDSDGADDSRNSEEGNPNPTNQRQRYALGSGNGLGEGLRALFSAVVRRAMTFDDSDDDSIETETSMPFQGRQQGGASPLPSHKRARRE</sequence>
<dbReference type="EMBL" id="BLBS01000014">
    <property type="protein sequence ID" value="GET86781.1"/>
    <property type="molecule type" value="Genomic_DNA"/>
</dbReference>
<feature type="region of interest" description="Disordered" evidence="1">
    <location>
        <begin position="1"/>
        <end position="102"/>
    </location>
</feature>
<evidence type="ECO:0000256" key="1">
    <source>
        <dbReference type="SAM" id="MobiDB-lite"/>
    </source>
</evidence>
<evidence type="ECO:0000313" key="3">
    <source>
        <dbReference type="Proteomes" id="UP000419144"/>
    </source>
</evidence>
<name>A0A640KC70_LEITA</name>
<feature type="compositionally biased region" description="Polar residues" evidence="1">
    <location>
        <begin position="1"/>
        <end position="13"/>
    </location>
</feature>
<feature type="compositionally biased region" description="Acidic residues" evidence="1">
    <location>
        <begin position="1059"/>
        <end position="1075"/>
    </location>
</feature>
<feature type="region of interest" description="Disordered" evidence="1">
    <location>
        <begin position="866"/>
        <end position="996"/>
    </location>
</feature>